<reference evidence="2" key="1">
    <citation type="submission" date="2022-08" db="UniProtKB">
        <authorList>
            <consortium name="EnsemblMetazoa"/>
        </authorList>
    </citation>
    <scope>IDENTIFICATION</scope>
    <source>
        <strain evidence="2">05x7-T-G4-1.051#20</strain>
    </source>
</reference>
<evidence type="ECO:0000256" key="1">
    <source>
        <dbReference type="SAM" id="Coils"/>
    </source>
</evidence>
<dbReference type="Proteomes" id="UP000005408">
    <property type="component" value="Unassembled WGS sequence"/>
</dbReference>
<feature type="coiled-coil region" evidence="1">
    <location>
        <begin position="345"/>
        <end position="381"/>
    </location>
</feature>
<organism evidence="2 3">
    <name type="scientific">Magallana gigas</name>
    <name type="common">Pacific oyster</name>
    <name type="synonym">Crassostrea gigas</name>
    <dbReference type="NCBI Taxonomy" id="29159"/>
    <lineage>
        <taxon>Eukaryota</taxon>
        <taxon>Metazoa</taxon>
        <taxon>Spiralia</taxon>
        <taxon>Lophotrochozoa</taxon>
        <taxon>Mollusca</taxon>
        <taxon>Bivalvia</taxon>
        <taxon>Autobranchia</taxon>
        <taxon>Pteriomorphia</taxon>
        <taxon>Ostreida</taxon>
        <taxon>Ostreoidea</taxon>
        <taxon>Ostreidae</taxon>
        <taxon>Magallana</taxon>
    </lineage>
</organism>
<dbReference type="AlphaFoldDB" id="A0A8W8KJX3"/>
<evidence type="ECO:0008006" key="4">
    <source>
        <dbReference type="Google" id="ProtNLM"/>
    </source>
</evidence>
<evidence type="ECO:0000313" key="2">
    <source>
        <dbReference type="EnsemblMetazoa" id="G23795.6:cds"/>
    </source>
</evidence>
<evidence type="ECO:0000313" key="3">
    <source>
        <dbReference type="Proteomes" id="UP000005408"/>
    </source>
</evidence>
<accession>A0A8W8KJX3</accession>
<dbReference type="EnsemblMetazoa" id="G23795.6">
    <property type="protein sequence ID" value="G23795.6:cds"/>
    <property type="gene ID" value="G23795"/>
</dbReference>
<keyword evidence="3" id="KW-1185">Reference proteome</keyword>
<proteinExistence type="predicted"/>
<name>A0A8W8KJX3_MAGGI</name>
<protein>
    <recommendedName>
        <fullName evidence="4">J domain-containing protein</fullName>
    </recommendedName>
</protein>
<sequence>MHHLLKVKIHVTGLRSAVDMTQSTSSSHWREQGNGIYVTARDNLCPSVRKERLRQAASCYYKAFNFSVNEDEKVSAAKNLAMVSWKTAKVDEQCMERMSLMVHQYKEAFKHFSFGFHHSETVKADSWRDGLLASAKGCWEELRCGRVSELSMENRAMTYHDLVQHIQIPELQAECYIELANCHFHFGITAIQNKDFKRGLYEMRDCYMPINEAKRCQGEKINIQAEIRILEEDVFMHQCMAEAMQAISIGDDLYEKLIKDEESLNMDMAYEVIDWFKQAVIRTREVTEVEIEAVALSRLGRLYDQVLKIKYKAKEYLMRSMQLAHSMHPRTFNSEGWFKDCAEILERYQKETVAAEEEKWNKEREEIVKGLEKEMKGIEKADEKDSQEFLRYVYRVFPPKNKEHKLEGGLKKKGFHVEHDKLKKILQKAVVHYHPDKVDTEKHGKVWKVLSEEITKRLTRRYERMK</sequence>
<keyword evidence="1" id="KW-0175">Coiled coil</keyword>